<keyword evidence="2" id="KW-0812">Transmembrane</keyword>
<evidence type="ECO:0000313" key="4">
    <source>
        <dbReference type="EMBL" id="KAA5612901.1"/>
    </source>
</evidence>
<feature type="compositionally biased region" description="Low complexity" evidence="1">
    <location>
        <begin position="199"/>
        <end position="212"/>
    </location>
</feature>
<name>A0A5M6IXB4_9PROT</name>
<keyword evidence="5" id="KW-1185">Reference proteome</keyword>
<accession>A0A5M6IXB4</accession>
<keyword evidence="2" id="KW-1133">Transmembrane helix</keyword>
<reference evidence="4 5" key="1">
    <citation type="submission" date="2019-09" db="EMBL/GenBank/DDBJ databases">
        <title>Genome sequence of Rhodovastum atsumiense, a diverse member of the Acetobacteraceae family of non-sulfur purple photosynthetic bacteria.</title>
        <authorList>
            <person name="Meyer T."/>
            <person name="Kyndt J."/>
        </authorList>
    </citation>
    <scope>NUCLEOTIDE SEQUENCE [LARGE SCALE GENOMIC DNA]</scope>
    <source>
        <strain evidence="4 5">DSM 21279</strain>
    </source>
</reference>
<dbReference type="NCBIfam" id="NF040894">
    <property type="entry name" value="puhB_PGC"/>
    <property type="match status" value="1"/>
</dbReference>
<feature type="domain" description="YdbS-like PH" evidence="3">
    <location>
        <begin position="95"/>
        <end position="183"/>
    </location>
</feature>
<dbReference type="InterPro" id="IPR005182">
    <property type="entry name" value="YdbS-like_PH"/>
</dbReference>
<evidence type="ECO:0000313" key="5">
    <source>
        <dbReference type="Proteomes" id="UP000325255"/>
    </source>
</evidence>
<dbReference type="InterPro" id="IPR054839">
    <property type="entry name" value="puhB_PGC"/>
</dbReference>
<dbReference type="EMBL" id="VWPK01000009">
    <property type="protein sequence ID" value="KAA5612901.1"/>
    <property type="molecule type" value="Genomic_DNA"/>
</dbReference>
<evidence type="ECO:0000256" key="1">
    <source>
        <dbReference type="SAM" id="MobiDB-lite"/>
    </source>
</evidence>
<sequence length="212" mass="23323">MNEQEDKPVRGLPERLPDGEKILWQGAPRWGALARWGFHVRKIALYFALLLTWQVASNINDGVPADDVVAAAFWLVLVAATAIGLFSAFAWAIARSTTYTITNRRVVLRVGVAFPGSINLPFRRIKAAGLRRRRDGTGDIPLTLMADDSVPWVLLWPHVRPWRLRRAEPMLRSIPDADKVAALLARALSDDMATRTPVSDPDSPASPAASAA</sequence>
<dbReference type="Proteomes" id="UP000325255">
    <property type="component" value="Unassembled WGS sequence"/>
</dbReference>
<comment type="caution">
    <text evidence="4">The sequence shown here is derived from an EMBL/GenBank/DDBJ whole genome shotgun (WGS) entry which is preliminary data.</text>
</comment>
<dbReference type="RefSeq" id="WP_150040129.1">
    <property type="nucleotide sequence ID" value="NZ_OW485601.1"/>
</dbReference>
<dbReference type="AlphaFoldDB" id="A0A5M6IXB4"/>
<feature type="region of interest" description="Disordered" evidence="1">
    <location>
        <begin position="193"/>
        <end position="212"/>
    </location>
</feature>
<feature type="transmembrane region" description="Helical" evidence="2">
    <location>
        <begin position="43"/>
        <end position="59"/>
    </location>
</feature>
<dbReference type="Pfam" id="PF03703">
    <property type="entry name" value="bPH_2"/>
    <property type="match status" value="1"/>
</dbReference>
<proteinExistence type="predicted"/>
<protein>
    <submittedName>
        <fullName evidence="4">PH domain-containing protein</fullName>
    </submittedName>
</protein>
<keyword evidence="2" id="KW-0472">Membrane</keyword>
<gene>
    <name evidence="4" type="ORF">F1189_07640</name>
</gene>
<organism evidence="4 5">
    <name type="scientific">Rhodovastum atsumiense</name>
    <dbReference type="NCBI Taxonomy" id="504468"/>
    <lineage>
        <taxon>Bacteria</taxon>
        <taxon>Pseudomonadati</taxon>
        <taxon>Pseudomonadota</taxon>
        <taxon>Alphaproteobacteria</taxon>
        <taxon>Acetobacterales</taxon>
        <taxon>Acetobacteraceae</taxon>
        <taxon>Rhodovastum</taxon>
    </lineage>
</organism>
<evidence type="ECO:0000259" key="3">
    <source>
        <dbReference type="Pfam" id="PF03703"/>
    </source>
</evidence>
<dbReference type="OrthoDB" id="7345733at2"/>
<feature type="transmembrane region" description="Helical" evidence="2">
    <location>
        <begin position="71"/>
        <end position="94"/>
    </location>
</feature>
<evidence type="ECO:0000256" key="2">
    <source>
        <dbReference type="SAM" id="Phobius"/>
    </source>
</evidence>